<keyword evidence="3" id="KW-1185">Reference proteome</keyword>
<proteinExistence type="predicted"/>
<evidence type="ECO:0000259" key="1">
    <source>
        <dbReference type="PROSITE" id="PS50126"/>
    </source>
</evidence>
<gene>
    <name evidence="2" type="ordered locus">MBIO_0626</name>
</gene>
<dbReference type="InterPro" id="IPR037027">
    <property type="entry name" value="YqgF/RNaseH-like_dom_sf"/>
</dbReference>
<dbReference type="InterPro" id="IPR041692">
    <property type="entry name" value="HHH_9"/>
</dbReference>
<dbReference type="Pfam" id="PF00575">
    <property type="entry name" value="S1"/>
    <property type="match status" value="1"/>
</dbReference>
<dbReference type="GO" id="GO:0006139">
    <property type="term" value="P:nucleobase-containing compound metabolic process"/>
    <property type="evidence" value="ECO:0007669"/>
    <property type="project" value="InterPro"/>
</dbReference>
<dbReference type="SUPFAM" id="SSF47781">
    <property type="entry name" value="RuvA domain 2-like"/>
    <property type="match status" value="2"/>
</dbReference>
<dbReference type="Gene3D" id="3.30.420.140">
    <property type="entry name" value="YqgF/RNase H-like domain"/>
    <property type="match status" value="1"/>
</dbReference>
<dbReference type="PANTHER" id="PTHR10724:SF10">
    <property type="entry name" value="S1 RNA-BINDING DOMAIN-CONTAINING PROTEIN 1"/>
    <property type="match status" value="1"/>
</dbReference>
<dbReference type="InterPro" id="IPR032639">
    <property type="entry name" value="Tex_YqgF"/>
</dbReference>
<dbReference type="FunFam" id="2.40.50.140:FF:000051">
    <property type="entry name" value="RNA-binding transcriptional accessory protein"/>
    <property type="match status" value="1"/>
</dbReference>
<name>C4XFG9_MYCFP</name>
<dbReference type="InterPro" id="IPR010994">
    <property type="entry name" value="RuvA_2-like"/>
</dbReference>
<dbReference type="PATRIC" id="fig|496833.3.peg.218"/>
<dbReference type="Pfam" id="PF16921">
    <property type="entry name" value="Tex_YqgF"/>
    <property type="match status" value="1"/>
</dbReference>
<reference evidence="2 3" key="1">
    <citation type="journal article" date="2009" name="Curr. Microbiol.">
        <title>Molecular cloning and expression of a novel cholinephosphotransferase involved in glycoglycerophospholipid biosynthesis of Mycoplasma fermentans.</title>
        <authorList>
            <person name="Ishida N."/>
            <person name="Irikura D."/>
            <person name="Matsuda K."/>
            <person name="Sato S."/>
            <person name="Asano K."/>
        </authorList>
    </citation>
    <scope>NUCLEOTIDE SEQUENCE [LARGE SCALE GENOMIC DNA]</scope>
    <source>
        <strain evidence="3">ATCC 19989 / NBRC 14854 / NCTC 10117 / PG18</strain>
    </source>
</reference>
<feature type="domain" description="S1 motif" evidence="1">
    <location>
        <begin position="647"/>
        <end position="719"/>
    </location>
</feature>
<dbReference type="Gene3D" id="2.40.50.140">
    <property type="entry name" value="Nucleic acid-binding proteins"/>
    <property type="match status" value="1"/>
</dbReference>
<evidence type="ECO:0000313" key="2">
    <source>
        <dbReference type="EMBL" id="BAH69891.1"/>
    </source>
</evidence>
<accession>C4XFG9</accession>
<protein>
    <recommendedName>
        <fullName evidence="1">S1 motif domain-containing protein</fullName>
    </recommendedName>
</protein>
<dbReference type="AlphaFoldDB" id="C4XFG9"/>
<dbReference type="InterPro" id="IPR050437">
    <property type="entry name" value="Ribos_protein_bS1-like"/>
</dbReference>
<dbReference type="InterPro" id="IPR012337">
    <property type="entry name" value="RNaseH-like_sf"/>
</dbReference>
<dbReference type="Gene3D" id="1.10.10.650">
    <property type="entry name" value="RuvA domain 2-like"/>
    <property type="match status" value="1"/>
</dbReference>
<dbReference type="SUPFAM" id="SSF53098">
    <property type="entry name" value="Ribonuclease H-like"/>
    <property type="match status" value="1"/>
</dbReference>
<dbReference type="InterPro" id="IPR055179">
    <property type="entry name" value="Tex-like_central_region"/>
</dbReference>
<dbReference type="FunFam" id="3.30.420.140:FF:000001">
    <property type="entry name" value="RNA-binding transcriptional accessory protein"/>
    <property type="match status" value="1"/>
</dbReference>
<dbReference type="GO" id="GO:0003735">
    <property type="term" value="F:structural constituent of ribosome"/>
    <property type="evidence" value="ECO:0007669"/>
    <property type="project" value="TreeGrafter"/>
</dbReference>
<dbReference type="InterPro" id="IPR018974">
    <property type="entry name" value="Tex-like_N"/>
</dbReference>
<dbReference type="Pfam" id="PF17674">
    <property type="entry name" value="HHH_9"/>
    <property type="match status" value="1"/>
</dbReference>
<dbReference type="Pfam" id="PF22706">
    <property type="entry name" value="Tex_central_region"/>
    <property type="match status" value="1"/>
</dbReference>
<dbReference type="SMART" id="SM00732">
    <property type="entry name" value="YqgFc"/>
    <property type="match status" value="1"/>
</dbReference>
<dbReference type="PROSITE" id="PS50126">
    <property type="entry name" value="S1"/>
    <property type="match status" value="1"/>
</dbReference>
<dbReference type="Pfam" id="PF12836">
    <property type="entry name" value="HHH_3"/>
    <property type="match status" value="1"/>
</dbReference>
<dbReference type="InterPro" id="IPR003029">
    <property type="entry name" value="S1_domain"/>
</dbReference>
<dbReference type="Proteomes" id="UP000006810">
    <property type="component" value="Chromosome"/>
</dbReference>
<dbReference type="InterPro" id="IPR006641">
    <property type="entry name" value="YqgF/RNaseH-like_dom"/>
</dbReference>
<dbReference type="SUPFAM" id="SSF50249">
    <property type="entry name" value="Nucleic acid-binding proteins"/>
    <property type="match status" value="1"/>
</dbReference>
<dbReference type="KEGG" id="mfp:MBIO_0626"/>
<dbReference type="FunFam" id="1.10.10.650:FF:000001">
    <property type="entry name" value="S1 RNA-binding domain 1"/>
    <property type="match status" value="1"/>
</dbReference>
<dbReference type="InterPro" id="IPR012340">
    <property type="entry name" value="NA-bd_OB-fold"/>
</dbReference>
<dbReference type="Pfam" id="PF09371">
    <property type="entry name" value="Tex_N"/>
    <property type="match status" value="1"/>
</dbReference>
<dbReference type="InterPro" id="IPR044146">
    <property type="entry name" value="S1_Tex"/>
</dbReference>
<dbReference type="EMBL" id="AP009608">
    <property type="protein sequence ID" value="BAH69891.1"/>
    <property type="molecule type" value="Genomic_DNA"/>
</dbReference>
<dbReference type="CDD" id="cd05685">
    <property type="entry name" value="S1_Tex"/>
    <property type="match status" value="1"/>
</dbReference>
<dbReference type="InterPro" id="IPR023323">
    <property type="entry name" value="Tex-like_dom_sf"/>
</dbReference>
<dbReference type="PANTHER" id="PTHR10724">
    <property type="entry name" value="30S RIBOSOMAL PROTEIN S1"/>
    <property type="match status" value="1"/>
</dbReference>
<sequence length="722" mass="82548">MEENMDLSKKFVAQKLNLKEDQVEVVLKLMDEGATVPFIARYRKNVTGGLDEEVIQQISDMYVYNVELNKRKEAIIDILKEKGLLTPEIENKLKAAETKAEVENIYEPFKVGKKTKASEAIALGLEPLAKAIMEATDESFDPYKEAKKYLNDKVPTVEFAIEQAQYIISQIMSQDVENREYVKKQIYDFGFIVTKVKKNAEDEKEVFQQYYDYKERIKFIPNHRVLAISRGEDKKILSYDMTYNLAKITYDLNNKYFKIKRTGKILNESLKDSLDRLILPSIIREIKSDLFARAEKEAINLFATNLETMLLWPAVKNKTVMAIDPAFVNGCKIAILDPQGKFLKKALIYPNPPQNYVDKAKEIVNKLLDSYKVNIIVIGNGTASRETEEFIANLLKERSKVNPNEDISYAVVSEVGASVYSASKVAIDEFPDFSVEERSAVNIGRRFQDPLNELVKIDPKAIGVGQYQHDVNQKDLSKALDFKVDKVVNMVGVDLNSATKEILCYISGLTKTLAQNIIDYREKINKFKERKELLKVKGLGEKAYEQAVGFLRIHDSKNFYDRTAIHPESYPLAINIVNALQLDLNDIDLKTIEQQDANKLAKDFNSNEYDVKLILDSLSNPTKDIRDDKDGYILKKDVLKLEDLKPGMILDGSVQNITDFGIFVYIGIKQAALIHISNMKRNKDHYIKHSSEVVKTGDNIKIQILEIDKERERIQGKLIWED</sequence>
<dbReference type="eggNOG" id="COG2183">
    <property type="taxonomic scope" value="Bacteria"/>
</dbReference>
<dbReference type="GO" id="GO:0006412">
    <property type="term" value="P:translation"/>
    <property type="evidence" value="ECO:0007669"/>
    <property type="project" value="TreeGrafter"/>
</dbReference>
<dbReference type="Gene3D" id="1.10.3500.10">
    <property type="entry name" value="Tex N-terminal region-like"/>
    <property type="match status" value="1"/>
</dbReference>
<evidence type="ECO:0000313" key="3">
    <source>
        <dbReference type="Proteomes" id="UP000006810"/>
    </source>
</evidence>
<dbReference type="Gene3D" id="1.10.150.310">
    <property type="entry name" value="Tex RuvX-like domain-like"/>
    <property type="match status" value="1"/>
</dbReference>
<organism evidence="2 3">
    <name type="scientific">Mycoplasmopsis fermentans (strain ATCC 19989 / NBRC 14854 / NCTC 10117 / PG18)</name>
    <name type="common">Mycoplasma fermentans</name>
    <dbReference type="NCBI Taxonomy" id="496833"/>
    <lineage>
        <taxon>Bacteria</taxon>
        <taxon>Bacillati</taxon>
        <taxon>Mycoplasmatota</taxon>
        <taxon>Mycoplasmoidales</taxon>
        <taxon>Metamycoplasmataceae</taxon>
        <taxon>Mycoplasmopsis</taxon>
    </lineage>
</organism>
<dbReference type="GO" id="GO:0005737">
    <property type="term" value="C:cytoplasm"/>
    <property type="evidence" value="ECO:0007669"/>
    <property type="project" value="UniProtKB-ARBA"/>
</dbReference>
<dbReference type="SMART" id="SM00316">
    <property type="entry name" value="S1"/>
    <property type="match status" value="1"/>
</dbReference>
<dbReference type="SUPFAM" id="SSF158832">
    <property type="entry name" value="Tex N-terminal region-like"/>
    <property type="match status" value="1"/>
</dbReference>
<dbReference type="GO" id="GO:0003729">
    <property type="term" value="F:mRNA binding"/>
    <property type="evidence" value="ECO:0007669"/>
    <property type="project" value="UniProtKB-ARBA"/>
</dbReference>
<dbReference type="HOGENOM" id="CLU_009833_0_2_14"/>
<dbReference type="InterPro" id="IPR023319">
    <property type="entry name" value="Tex-like_HTH_dom_sf"/>
</dbReference>